<protein>
    <recommendedName>
        <fullName evidence="9">Mediator of RNA polymerase II transcription subunit 27</fullName>
    </recommendedName>
</protein>
<reference evidence="7 8" key="1">
    <citation type="journal article" date="2021" name="Nat. Plants">
        <title>The Taxus genome provides insights into paclitaxel biosynthesis.</title>
        <authorList>
            <person name="Xiong X."/>
            <person name="Gou J."/>
            <person name="Liao Q."/>
            <person name="Li Y."/>
            <person name="Zhou Q."/>
            <person name="Bi G."/>
            <person name="Li C."/>
            <person name="Du R."/>
            <person name="Wang X."/>
            <person name="Sun T."/>
            <person name="Guo L."/>
            <person name="Liang H."/>
            <person name="Lu P."/>
            <person name="Wu Y."/>
            <person name="Zhang Z."/>
            <person name="Ro D.K."/>
            <person name="Shang Y."/>
            <person name="Huang S."/>
            <person name="Yan J."/>
        </authorList>
    </citation>
    <scope>NUCLEOTIDE SEQUENCE [LARGE SCALE GENOMIC DNA]</scope>
    <source>
        <strain evidence="7">Ta-2019</strain>
    </source>
</reference>
<dbReference type="PANTHER" id="PTHR13130:SF4">
    <property type="entry name" value="MEDIATOR OF RNA POLYMERASE II TRANSCRIPTION SUBUNIT 27"/>
    <property type="match status" value="1"/>
</dbReference>
<comment type="caution">
    <text evidence="7">The sequence shown here is derived from an EMBL/GenBank/DDBJ whole genome shotgun (WGS) entry which is preliminary data.</text>
</comment>
<evidence type="ECO:0000256" key="4">
    <source>
        <dbReference type="ARBA" id="ARBA00023163"/>
    </source>
</evidence>
<dbReference type="InterPro" id="IPR021627">
    <property type="entry name" value="Mediator_Med27"/>
</dbReference>
<evidence type="ECO:0000256" key="2">
    <source>
        <dbReference type="ARBA" id="ARBA00008048"/>
    </source>
</evidence>
<keyword evidence="3" id="KW-0805">Transcription regulation</keyword>
<evidence type="ECO:0008006" key="9">
    <source>
        <dbReference type="Google" id="ProtNLM"/>
    </source>
</evidence>
<proteinExistence type="inferred from homology"/>
<gene>
    <name evidence="7" type="ORF">KI387_031002</name>
</gene>
<dbReference type="Pfam" id="PF11571">
    <property type="entry name" value="Med27"/>
    <property type="match status" value="1"/>
</dbReference>
<dbReference type="Proteomes" id="UP000824469">
    <property type="component" value="Unassembled WGS sequence"/>
</dbReference>
<accession>A0AA38FER5</accession>
<dbReference type="AlphaFoldDB" id="A0AA38FER5"/>
<evidence type="ECO:0000256" key="1">
    <source>
        <dbReference type="ARBA" id="ARBA00004123"/>
    </source>
</evidence>
<dbReference type="PANTHER" id="PTHR13130">
    <property type="entry name" value="34 KDA TRANSCRIPTIONAL CO-ACTIVATOR-RELATED"/>
    <property type="match status" value="1"/>
</dbReference>
<dbReference type="OMA" id="YRHITEH"/>
<keyword evidence="8" id="KW-1185">Reference proteome</keyword>
<dbReference type="GO" id="GO:0006357">
    <property type="term" value="P:regulation of transcription by RNA polymerase II"/>
    <property type="evidence" value="ECO:0007669"/>
    <property type="project" value="TreeGrafter"/>
</dbReference>
<feature type="region of interest" description="Disordered" evidence="6">
    <location>
        <begin position="1"/>
        <end position="66"/>
    </location>
</feature>
<dbReference type="EMBL" id="JAHRHJ020000010">
    <property type="protein sequence ID" value="KAH9299320.1"/>
    <property type="molecule type" value="Genomic_DNA"/>
</dbReference>
<feature type="compositionally biased region" description="Low complexity" evidence="6">
    <location>
        <begin position="1"/>
        <end position="14"/>
    </location>
</feature>
<keyword evidence="4" id="KW-0804">Transcription</keyword>
<organism evidence="7 8">
    <name type="scientific">Taxus chinensis</name>
    <name type="common">Chinese yew</name>
    <name type="synonym">Taxus wallichiana var. chinensis</name>
    <dbReference type="NCBI Taxonomy" id="29808"/>
    <lineage>
        <taxon>Eukaryota</taxon>
        <taxon>Viridiplantae</taxon>
        <taxon>Streptophyta</taxon>
        <taxon>Embryophyta</taxon>
        <taxon>Tracheophyta</taxon>
        <taxon>Spermatophyta</taxon>
        <taxon>Pinopsida</taxon>
        <taxon>Pinidae</taxon>
        <taxon>Conifers II</taxon>
        <taxon>Cupressales</taxon>
        <taxon>Taxaceae</taxon>
        <taxon>Taxus</taxon>
    </lineage>
</organism>
<sequence length="479" mass="53121">MMQQQPSPNISSPSAAFLSPRSSPLFASSLDQENPNTPYEYRAGGDNNYGQYQQESEENEKQAPPKQVAQAMERLAQAGRLVAQFRIGGDRFTEALFTSLPLKKRDPHVEKATRQLIASEEAAMRNCLDELRTLGRTLEASGVMIGALQRLQESPSWGLHMPLVCPDGAVVAYAWKRQLAGQAAASAVDRTRLALKAFTDQKRRFFPHLEEHTVGNDSDSEMHSTKRPCTSFLGIRNRKQDIVSESDQPMSLTDVLKCLDTEAPDMKISTYQRLEWFQKAFSPALKSNSFLELTKQEQSQPSAKLATQTGGRSTSVSVALDQVSVLDVLVPSVFRAVVSLTPAGSTIPDALAFFSPDEVGSYIHARGVSAHNVYQQISKYAVKVLQYFVCVHPHSSLDLLLRWLHTYQSLFTKPCSKCERILAMDQVSALLLPPVIRPYQELLLQKNPPSQLTASAKDSSTDLVKAFHVGCVAEEEYNM</sequence>
<evidence type="ECO:0000256" key="5">
    <source>
        <dbReference type="ARBA" id="ARBA00023242"/>
    </source>
</evidence>
<evidence type="ECO:0000256" key="3">
    <source>
        <dbReference type="ARBA" id="ARBA00023015"/>
    </source>
</evidence>
<keyword evidence="5" id="KW-0539">Nucleus</keyword>
<comment type="similarity">
    <text evidence="2">Belongs to the Mediator complex subunit 27 family.</text>
</comment>
<dbReference type="GO" id="GO:0016592">
    <property type="term" value="C:mediator complex"/>
    <property type="evidence" value="ECO:0007669"/>
    <property type="project" value="InterPro"/>
</dbReference>
<name>A0AA38FER5_TAXCH</name>
<dbReference type="GO" id="GO:0003713">
    <property type="term" value="F:transcription coactivator activity"/>
    <property type="evidence" value="ECO:0007669"/>
    <property type="project" value="TreeGrafter"/>
</dbReference>
<evidence type="ECO:0000313" key="8">
    <source>
        <dbReference type="Proteomes" id="UP000824469"/>
    </source>
</evidence>
<comment type="subcellular location">
    <subcellularLocation>
        <location evidence="1">Nucleus</location>
    </subcellularLocation>
</comment>
<feature type="compositionally biased region" description="Polar residues" evidence="6">
    <location>
        <begin position="20"/>
        <end position="37"/>
    </location>
</feature>
<evidence type="ECO:0000313" key="7">
    <source>
        <dbReference type="EMBL" id="KAH9299320.1"/>
    </source>
</evidence>
<evidence type="ECO:0000256" key="6">
    <source>
        <dbReference type="SAM" id="MobiDB-lite"/>
    </source>
</evidence>